<reference evidence="1" key="1">
    <citation type="journal article" date="2020" name="bioRxiv">
        <title>Comparative genomics of Chlamydomonas.</title>
        <authorList>
            <person name="Craig R.J."/>
            <person name="Hasan A.R."/>
            <person name="Ness R.W."/>
            <person name="Keightley P.D."/>
        </authorList>
    </citation>
    <scope>NUCLEOTIDE SEQUENCE</scope>
    <source>
        <strain evidence="1">CCAP 11/70</strain>
    </source>
</reference>
<dbReference type="AlphaFoldDB" id="A0A836BZ00"/>
<proteinExistence type="predicted"/>
<evidence type="ECO:0000313" key="2">
    <source>
        <dbReference type="Proteomes" id="UP000612055"/>
    </source>
</evidence>
<dbReference type="EMBL" id="JAEHOE010000031">
    <property type="protein sequence ID" value="KAG2494366.1"/>
    <property type="molecule type" value="Genomic_DNA"/>
</dbReference>
<dbReference type="Proteomes" id="UP000612055">
    <property type="component" value="Unassembled WGS sequence"/>
</dbReference>
<sequence>MKLKSNLKRVKLVVHVAQGVNIDSEEFKGREFVAKHMLPARYPAERGQGSMASATLAALDDIANSFCPGAGNVLLASGTSVPVKALSTSAGNEVLPMLGYNDVHCHRRPSEQQQAALSKALQDKQYDEPDAASWAKSFACTPQFVLLSYEMVVDLVAAREYITRFAYGYAEAKGADTDSGRAFRKAWGEHARAPEEVCIGTYLRKVGREAAGAEAAALACATCPSRGAVRALEGVQEAKWAVRPWVLHMADMPAAASWNQLQPKLRALWVKE</sequence>
<accession>A0A836BZ00</accession>
<evidence type="ECO:0000313" key="1">
    <source>
        <dbReference type="EMBL" id="KAG2494366.1"/>
    </source>
</evidence>
<organism evidence="1 2">
    <name type="scientific">Edaphochlamys debaryana</name>
    <dbReference type="NCBI Taxonomy" id="47281"/>
    <lineage>
        <taxon>Eukaryota</taxon>
        <taxon>Viridiplantae</taxon>
        <taxon>Chlorophyta</taxon>
        <taxon>core chlorophytes</taxon>
        <taxon>Chlorophyceae</taxon>
        <taxon>CS clade</taxon>
        <taxon>Chlamydomonadales</taxon>
        <taxon>Chlamydomonadales incertae sedis</taxon>
        <taxon>Edaphochlamys</taxon>
    </lineage>
</organism>
<comment type="caution">
    <text evidence="1">The sequence shown here is derived from an EMBL/GenBank/DDBJ whole genome shotgun (WGS) entry which is preliminary data.</text>
</comment>
<protein>
    <submittedName>
        <fullName evidence="1">Uncharacterized protein</fullName>
    </submittedName>
</protein>
<name>A0A836BZ00_9CHLO</name>
<gene>
    <name evidence="1" type="ORF">HYH03_007423</name>
</gene>
<keyword evidence="2" id="KW-1185">Reference proteome</keyword>